<evidence type="ECO:0000313" key="2">
    <source>
        <dbReference type="Proteomes" id="UP000198935"/>
    </source>
</evidence>
<reference evidence="2" key="1">
    <citation type="submission" date="2016-10" db="EMBL/GenBank/DDBJ databases">
        <authorList>
            <person name="Varghese N."/>
            <person name="Submissions S."/>
        </authorList>
    </citation>
    <scope>NUCLEOTIDE SEQUENCE [LARGE SCALE GENOMIC DNA]</scope>
    <source>
        <strain evidence="2">SP</strain>
    </source>
</reference>
<name>A0A1H3HCB3_9BACI</name>
<dbReference type="AlphaFoldDB" id="A0A1H3HCB3"/>
<gene>
    <name evidence="1" type="ORF">SAMN05421736_101452</name>
</gene>
<evidence type="ECO:0000313" key="1">
    <source>
        <dbReference type="EMBL" id="SDY13097.1"/>
    </source>
</evidence>
<organism evidence="1 2">
    <name type="scientific">Evansella caseinilytica</name>
    <dbReference type="NCBI Taxonomy" id="1503961"/>
    <lineage>
        <taxon>Bacteria</taxon>
        <taxon>Bacillati</taxon>
        <taxon>Bacillota</taxon>
        <taxon>Bacilli</taxon>
        <taxon>Bacillales</taxon>
        <taxon>Bacillaceae</taxon>
        <taxon>Evansella</taxon>
    </lineage>
</organism>
<sequence>MTCGTQYKAAIFVNGVVDHRFLAALEQQHHSILFVTSQPMIMKNISAYGFDVFFLDLNAEINCEFAEEVRAEKIIIFENNCVESGLAIDFFNRHTVAPIVVVKRPRRFMPLIYHRTLGAAFVIYTNDDTKVSFLLAE</sequence>
<dbReference type="STRING" id="1503961.SAMN05421736_101452"/>
<proteinExistence type="predicted"/>
<protein>
    <submittedName>
        <fullName evidence="1">Uncharacterized protein</fullName>
    </submittedName>
</protein>
<dbReference type="EMBL" id="FNPI01000001">
    <property type="protein sequence ID" value="SDY13097.1"/>
    <property type="molecule type" value="Genomic_DNA"/>
</dbReference>
<dbReference type="Proteomes" id="UP000198935">
    <property type="component" value="Unassembled WGS sequence"/>
</dbReference>
<keyword evidence="2" id="KW-1185">Reference proteome</keyword>
<accession>A0A1H3HCB3</accession>